<feature type="transmembrane region" description="Helical" evidence="12">
    <location>
        <begin position="251"/>
        <end position="274"/>
    </location>
</feature>
<accession>A0A0W1R8P2</accession>
<evidence type="ECO:0000256" key="6">
    <source>
        <dbReference type="ARBA" id="ARBA00022538"/>
    </source>
</evidence>
<evidence type="ECO:0000256" key="8">
    <source>
        <dbReference type="ARBA" id="ARBA00022958"/>
    </source>
</evidence>
<feature type="transmembrane region" description="Helical" evidence="12">
    <location>
        <begin position="443"/>
        <end position="466"/>
    </location>
</feature>
<evidence type="ECO:0000256" key="7">
    <source>
        <dbReference type="ARBA" id="ARBA00022692"/>
    </source>
</evidence>
<organism evidence="13 14">
    <name type="scientific">Haloprofundus marisrubri</name>
    <dbReference type="NCBI Taxonomy" id="1514971"/>
    <lineage>
        <taxon>Archaea</taxon>
        <taxon>Methanobacteriati</taxon>
        <taxon>Methanobacteriota</taxon>
        <taxon>Stenosarchaea group</taxon>
        <taxon>Halobacteria</taxon>
        <taxon>Halobacteriales</taxon>
        <taxon>Haloferacaceae</taxon>
        <taxon>Haloprofundus</taxon>
    </lineage>
</organism>
<dbReference type="PIRSF" id="PIRSF006247">
    <property type="entry name" value="TrkH"/>
    <property type="match status" value="1"/>
</dbReference>
<dbReference type="InterPro" id="IPR004772">
    <property type="entry name" value="TrkH"/>
</dbReference>
<keyword evidence="10" id="KW-0406">Ion transport</keyword>
<comment type="caution">
    <text evidence="13">The sequence shown here is derived from an EMBL/GenBank/DDBJ whole genome shotgun (WGS) entry which is preliminary data.</text>
</comment>
<dbReference type="Pfam" id="PF02386">
    <property type="entry name" value="TrkH"/>
    <property type="match status" value="1"/>
</dbReference>
<keyword evidence="4" id="KW-1003">Cell membrane</keyword>
<keyword evidence="5" id="KW-0997">Cell inner membrane</keyword>
<dbReference type="OrthoDB" id="111943at2157"/>
<feature type="transmembrane region" description="Helical" evidence="12">
    <location>
        <begin position="47"/>
        <end position="66"/>
    </location>
</feature>
<dbReference type="RefSeq" id="WP_058581013.1">
    <property type="nucleotide sequence ID" value="NZ_LOPU01000018.1"/>
</dbReference>
<feature type="transmembrane region" description="Helical" evidence="12">
    <location>
        <begin position="478"/>
        <end position="498"/>
    </location>
</feature>
<dbReference type="GO" id="GO:0005886">
    <property type="term" value="C:plasma membrane"/>
    <property type="evidence" value="ECO:0007669"/>
    <property type="project" value="UniProtKB-SubCell"/>
</dbReference>
<dbReference type="AlphaFoldDB" id="A0A0W1R8P2"/>
<keyword evidence="7 12" id="KW-0812">Transmembrane</keyword>
<dbReference type="EMBL" id="LOPU01000018">
    <property type="protein sequence ID" value="KTG09658.1"/>
    <property type="molecule type" value="Genomic_DNA"/>
</dbReference>
<evidence type="ECO:0000256" key="1">
    <source>
        <dbReference type="ARBA" id="ARBA00004429"/>
    </source>
</evidence>
<feature type="transmembrane region" description="Helical" evidence="12">
    <location>
        <begin position="142"/>
        <end position="160"/>
    </location>
</feature>
<evidence type="ECO:0000256" key="4">
    <source>
        <dbReference type="ARBA" id="ARBA00022475"/>
    </source>
</evidence>
<keyword evidence="3" id="KW-0813">Transport</keyword>
<dbReference type="PANTHER" id="PTHR32024">
    <property type="entry name" value="TRK SYSTEM POTASSIUM UPTAKE PROTEIN TRKG-RELATED"/>
    <property type="match status" value="1"/>
</dbReference>
<keyword evidence="8" id="KW-0630">Potassium</keyword>
<feature type="transmembrane region" description="Helical" evidence="12">
    <location>
        <begin position="286"/>
        <end position="307"/>
    </location>
</feature>
<comment type="similarity">
    <text evidence="2">Belongs to the TrkH potassium transport family.</text>
</comment>
<feature type="transmembrane region" description="Helical" evidence="12">
    <location>
        <begin position="20"/>
        <end position="41"/>
    </location>
</feature>
<dbReference type="GO" id="GO:0015379">
    <property type="term" value="F:potassium:chloride symporter activity"/>
    <property type="evidence" value="ECO:0007669"/>
    <property type="project" value="InterPro"/>
</dbReference>
<comment type="subcellular location">
    <subcellularLocation>
        <location evidence="1">Cell inner membrane</location>
        <topology evidence="1">Multi-pass membrane protein</topology>
    </subcellularLocation>
</comment>
<evidence type="ECO:0000256" key="10">
    <source>
        <dbReference type="ARBA" id="ARBA00023065"/>
    </source>
</evidence>
<keyword evidence="6" id="KW-0633">Potassium transport</keyword>
<feature type="transmembrane region" description="Helical" evidence="12">
    <location>
        <begin position="350"/>
        <end position="375"/>
    </location>
</feature>
<feature type="transmembrane region" description="Helical" evidence="12">
    <location>
        <begin position="411"/>
        <end position="431"/>
    </location>
</feature>
<feature type="transmembrane region" description="Helical" evidence="12">
    <location>
        <begin position="78"/>
        <end position="98"/>
    </location>
</feature>
<evidence type="ECO:0000256" key="2">
    <source>
        <dbReference type="ARBA" id="ARBA00009137"/>
    </source>
</evidence>
<evidence type="ECO:0000313" key="14">
    <source>
        <dbReference type="Proteomes" id="UP000054387"/>
    </source>
</evidence>
<sequence>MRSTFDLSTLRVDVRGSLALIGKITKYLSVPLAIPLVFALYEGVDVLPFAVTLVLVVVVGAPLERISPDTDPGPREGYLIVALTWLILPVVGAIPFVLAGNGVIADPVNALFESMSGTTTTGATVIVDFDVHSRPIMLWRSLIQWIGGLSILVIAVAVLSELSVGGAQLMETETATTSIRKLTPRIEGTARLLGTLYLGLTATVVVGLFALNVVGLAPEMTLFDAVNHAFTGISTSGFSPRADSIAAFSPVAQWAVIPVMFVGATNFVIIYRVIRGRYDAPLRSEEFRVYVGLVAFLSLLLAALLAVDPQQQYSIEEMLRHATFQVVSILTTTGYASANFDLWSPSAKNVLFLCMFFGGMVGSTTCSIKVLRWLIIVKSLRRDIFTAVHPSAVRPVRLDGGIVSEDSIRQMYAYTMLNLVIFACATVFIIADAARVGLALTELEALGASAATFLNIGPGFGLAGPFGSYVEFPATTKMVMVVLMWVGRIEVIPVLVLLTRTYWRD</sequence>
<gene>
    <name evidence="13" type="ORF">AUR64_08415</name>
</gene>
<dbReference type="STRING" id="1514971.AUR64_08415"/>
<evidence type="ECO:0000256" key="12">
    <source>
        <dbReference type="SAM" id="Phobius"/>
    </source>
</evidence>
<reference evidence="13 14" key="1">
    <citation type="submission" date="2015-12" db="EMBL/GenBank/DDBJ databases">
        <title>Haloprofundus marisrubri gen. nov., sp. nov., an extremely halophilic archaeon isolated from the Discovery deep brine-seawater interface in the Red Sea.</title>
        <authorList>
            <person name="Zhang G."/>
            <person name="Stingl U."/>
            <person name="Rashid M."/>
        </authorList>
    </citation>
    <scope>NUCLEOTIDE SEQUENCE [LARGE SCALE GENOMIC DNA]</scope>
    <source>
        <strain evidence="13 14">SB9</strain>
    </source>
</reference>
<dbReference type="PANTHER" id="PTHR32024:SF2">
    <property type="entry name" value="TRK SYSTEM POTASSIUM UPTAKE PROTEIN TRKG-RELATED"/>
    <property type="match status" value="1"/>
</dbReference>
<evidence type="ECO:0000256" key="9">
    <source>
        <dbReference type="ARBA" id="ARBA00022989"/>
    </source>
</evidence>
<dbReference type="InterPro" id="IPR003445">
    <property type="entry name" value="Cat_transpt"/>
</dbReference>
<protein>
    <submittedName>
        <fullName evidence="13">Potassium transporter TrkH</fullName>
    </submittedName>
</protein>
<name>A0A0W1R8P2_9EURY</name>
<proteinExistence type="inferred from homology"/>
<keyword evidence="9 12" id="KW-1133">Transmembrane helix</keyword>
<evidence type="ECO:0000256" key="3">
    <source>
        <dbReference type="ARBA" id="ARBA00022448"/>
    </source>
</evidence>
<evidence type="ECO:0000256" key="11">
    <source>
        <dbReference type="ARBA" id="ARBA00023136"/>
    </source>
</evidence>
<dbReference type="Proteomes" id="UP000054387">
    <property type="component" value="Unassembled WGS sequence"/>
</dbReference>
<keyword evidence="14" id="KW-1185">Reference proteome</keyword>
<keyword evidence="11 12" id="KW-0472">Membrane</keyword>
<evidence type="ECO:0000256" key="5">
    <source>
        <dbReference type="ARBA" id="ARBA00022519"/>
    </source>
</evidence>
<feature type="transmembrane region" description="Helical" evidence="12">
    <location>
        <begin position="190"/>
        <end position="214"/>
    </location>
</feature>
<evidence type="ECO:0000313" key="13">
    <source>
        <dbReference type="EMBL" id="KTG09658.1"/>
    </source>
</evidence>